<name>A0A1S4VZX0_9MYCO</name>
<reference evidence="1 2" key="1">
    <citation type="submission" date="2016-12" db="EMBL/GenBank/DDBJ databases">
        <title>The new phylogeny of genus Mycobacterium.</title>
        <authorList>
            <person name="Tortoli E."/>
            <person name="Trovato A."/>
            <person name="Cirillo D.M."/>
        </authorList>
    </citation>
    <scope>NUCLEOTIDE SEQUENCE [LARGE SCALE GENOMIC DNA]</scope>
    <source>
        <strain evidence="1 2">CCUG 66554</strain>
    </source>
</reference>
<dbReference type="KEGG" id="msao:MYCSP_12265"/>
<dbReference type="STRING" id="1578165.BKG68_07280"/>
<dbReference type="Proteomes" id="UP000192434">
    <property type="component" value="Unassembled WGS sequence"/>
</dbReference>
<accession>A0A1S4VZX0</accession>
<comment type="caution">
    <text evidence="1">The sequence shown here is derived from an EMBL/GenBank/DDBJ whole genome shotgun (WGS) entry which is preliminary data.</text>
</comment>
<gene>
    <name evidence="1" type="ORF">BST43_00380</name>
</gene>
<protein>
    <recommendedName>
        <fullName evidence="3">DUF899 domain-containing protein</fullName>
    </recommendedName>
</protein>
<dbReference type="InterPro" id="IPR010296">
    <property type="entry name" value="DUF899_thioredox"/>
</dbReference>
<evidence type="ECO:0000313" key="1">
    <source>
        <dbReference type="EMBL" id="ORB60742.1"/>
    </source>
</evidence>
<dbReference type="Pfam" id="PF05988">
    <property type="entry name" value="DUF899"/>
    <property type="match status" value="1"/>
</dbReference>
<proteinExistence type="predicted"/>
<evidence type="ECO:0008006" key="3">
    <source>
        <dbReference type="Google" id="ProtNLM"/>
    </source>
</evidence>
<dbReference type="RefSeq" id="WP_083013184.1">
    <property type="nucleotide sequence ID" value="NZ_CP010271.1"/>
</dbReference>
<organism evidence="1 2">
    <name type="scientific">Mycobacteroides saopaulense</name>
    <dbReference type="NCBI Taxonomy" id="1578165"/>
    <lineage>
        <taxon>Bacteria</taxon>
        <taxon>Bacillati</taxon>
        <taxon>Actinomycetota</taxon>
        <taxon>Actinomycetes</taxon>
        <taxon>Mycobacteriales</taxon>
        <taxon>Mycobacteriaceae</taxon>
        <taxon>Mycobacteroides</taxon>
    </lineage>
</organism>
<dbReference type="AlphaFoldDB" id="A0A1S4VZX0"/>
<dbReference type="EMBL" id="MVII01000001">
    <property type="protein sequence ID" value="ORB60742.1"/>
    <property type="molecule type" value="Genomic_DNA"/>
</dbReference>
<evidence type="ECO:0000313" key="2">
    <source>
        <dbReference type="Proteomes" id="UP000192434"/>
    </source>
</evidence>
<dbReference type="OrthoDB" id="4721017at2"/>
<sequence>MPDSISPTARPRIVSREQWRSASAELLVHEKAATRTLDALAARRRRMPMVAMPGGYGFVGPDGECSLIDLFAGRGQLIVYQFMDNGPDDYCSGCASVCDNVGRPEHLNARDTSFAVVSNMPYAQIAGFRQRMQWSFPFVSSRGTTFSADCGAGAGFGISAFLRDGEDVYQTYFSTDRGGDKMRMDFMLLDITAFGRQETWEDSPAGWPQTPPYAWWRLHDEY</sequence>